<evidence type="ECO:0000256" key="2">
    <source>
        <dbReference type="SAM" id="MobiDB-lite"/>
    </source>
</evidence>
<feature type="coiled-coil region" evidence="1">
    <location>
        <begin position="450"/>
        <end position="534"/>
    </location>
</feature>
<feature type="compositionally biased region" description="Low complexity" evidence="2">
    <location>
        <begin position="345"/>
        <end position="354"/>
    </location>
</feature>
<dbReference type="InterPro" id="IPR007139">
    <property type="entry name" value="DUF349"/>
</dbReference>
<gene>
    <name evidence="3" type="ORF">Thiowin_01998</name>
</gene>
<evidence type="ECO:0000313" key="4">
    <source>
        <dbReference type="Proteomes" id="UP001432180"/>
    </source>
</evidence>
<feature type="region of interest" description="Disordered" evidence="2">
    <location>
        <begin position="345"/>
        <end position="377"/>
    </location>
</feature>
<feature type="region of interest" description="Disordered" evidence="2">
    <location>
        <begin position="1013"/>
        <end position="1039"/>
    </location>
</feature>
<protein>
    <recommendedName>
        <fullName evidence="5">DUF349 domain-containing protein</fullName>
    </recommendedName>
</protein>
<dbReference type="EMBL" id="CP121472">
    <property type="protein sequence ID" value="WPL17013.1"/>
    <property type="molecule type" value="Genomic_DNA"/>
</dbReference>
<evidence type="ECO:0000256" key="1">
    <source>
        <dbReference type="SAM" id="Coils"/>
    </source>
</evidence>
<keyword evidence="1" id="KW-0175">Coiled coil</keyword>
<dbReference type="RefSeq" id="WP_328987536.1">
    <property type="nucleotide sequence ID" value="NZ_CP121472.1"/>
</dbReference>
<evidence type="ECO:0008006" key="5">
    <source>
        <dbReference type="Google" id="ProtNLM"/>
    </source>
</evidence>
<sequence>MIFKRLFRKAPAPAPPDPQLLADAALNGADPVTQRQACRTIEDLAVLRRAAEEAPDIGTRDLAAARYRHLLCRLDSGAAQLEQALAEITTIKDPEHLGEIARAARAPELRLAAMDQLPTDAPALARCAIEDDLPGNRHHAVERLSQRHLLEQVVKQIGKKDTKVYRLAREKARTLAQLEDRPRRARQRYTELCTQLERLGRHNNWIQDRARLKLLDQQWAEIEADIEPRDRDHFQSLRASFIAGFEQHARANAQLDADRQRRTERIAQSRVLITRLQALATATDAEHLRSELAAIGDAWSAVDAEHLPNEPGTTPALDNLSATGDHELDALRSAGQQALERALARQRQLQAQLQTGPGSSERDASQASKPATTREDQIRLREHQTQALAPRLDQVLAQVLALLETSGPIDAPLARKCQLQLTTLLTSEHEAEAQADSPSAIQWDQARTTLENLDRRLGKQQRLAERKLAEAPEQLQRLSEHLAAGELRKAEALYQKTNAALDQARAAGLSRSDINRINKQLKAQQARLRELQRWRRWSADQGRESLCHEAESLAAHADAEQAEAELDSLAARLNQLRRDWRRIDQSGTPASENYWQRFKQATDRIAERCEPFFQARAERQRASREARRTLCERLEHFLAAVDWESVDWKAMVRAEREMRQAWNALDPMEDGTRGGLEGRFRRGLARVDKALKEERARNQAHKRDLIARMQALAELEDLDAAINQAKPLQKLWHTTVAGRQQEENALWQQFRTASDAIFARRHQERASRDQEVQENLRHCESLCEQAEALLQAPAEQASQLTAAWETLAQDWRDSLSLPLHHQAKKRLDQRWNRAEQSLRERLQALRDQADWQDIDQLRQQSDFLSQSARQILAGSALPSPEQLATQWSALGGAGQADAVSKELNQAFATLLAALEQPDASDQPSAQLSAQLAESCEAHRREREEICLRLEILTHIDSPPDWVARRMELQVERLREKLRDGDADPLAQSKPLLKSWYLSTPAAADTDLQARFARIESALRPTSPAGPPKPSAKPSGEQKD</sequence>
<accession>A0ABZ0S8R0</accession>
<dbReference type="Proteomes" id="UP001432180">
    <property type="component" value="Chromosome"/>
</dbReference>
<dbReference type="Pfam" id="PF03993">
    <property type="entry name" value="DUF349"/>
    <property type="match status" value="3"/>
</dbReference>
<organism evidence="3 4">
    <name type="scientific">Thiorhodovibrio winogradskyi</name>
    <dbReference type="NCBI Taxonomy" id="77007"/>
    <lineage>
        <taxon>Bacteria</taxon>
        <taxon>Pseudomonadati</taxon>
        <taxon>Pseudomonadota</taxon>
        <taxon>Gammaproteobacteria</taxon>
        <taxon>Chromatiales</taxon>
        <taxon>Chromatiaceae</taxon>
        <taxon>Thiorhodovibrio</taxon>
    </lineage>
</organism>
<reference evidence="3 4" key="1">
    <citation type="journal article" date="2023" name="Microorganisms">
        <title>Thiorhodovibrio frisius and Trv. litoralis spp. nov., Two Novel Members from a Clade of Fastidious Purple Sulfur Bacteria That Exhibit Unique Red-Shifted Light-Harvesting Capabilities.</title>
        <authorList>
            <person name="Methner A."/>
            <person name="Kuzyk S.B."/>
            <person name="Petersen J."/>
            <person name="Bauer S."/>
            <person name="Brinkmann H."/>
            <person name="Sichau K."/>
            <person name="Wanner G."/>
            <person name="Wolf J."/>
            <person name="Neumann-Schaal M."/>
            <person name="Henke P."/>
            <person name="Tank M."/>
            <person name="Sproer C."/>
            <person name="Bunk B."/>
            <person name="Overmann J."/>
        </authorList>
    </citation>
    <scope>NUCLEOTIDE SEQUENCE [LARGE SCALE GENOMIC DNA]</scope>
    <source>
        <strain evidence="3 4">DSM 6702</strain>
    </source>
</reference>
<proteinExistence type="predicted"/>
<evidence type="ECO:0000313" key="3">
    <source>
        <dbReference type="EMBL" id="WPL17013.1"/>
    </source>
</evidence>
<keyword evidence="4" id="KW-1185">Reference proteome</keyword>
<name>A0ABZ0S8R0_9GAMM</name>